<dbReference type="FunFam" id="1.20.120.790:FF:000001">
    <property type="entry name" value="Heat shock protein 90 alpha"/>
    <property type="match status" value="1"/>
</dbReference>
<dbReference type="PRINTS" id="PR00775">
    <property type="entry name" value="HEATSHOCK90"/>
</dbReference>
<evidence type="ECO:0000256" key="6">
    <source>
        <dbReference type="ARBA" id="ARBA00023186"/>
    </source>
</evidence>
<dbReference type="SUPFAM" id="SSF110942">
    <property type="entry name" value="HSP90 C-terminal domain"/>
    <property type="match status" value="1"/>
</dbReference>
<dbReference type="GO" id="GO:0005524">
    <property type="term" value="F:ATP binding"/>
    <property type="evidence" value="ECO:0007669"/>
    <property type="project" value="UniProtKB-KW"/>
</dbReference>
<dbReference type="InterPro" id="IPR037196">
    <property type="entry name" value="HSP90_C"/>
</dbReference>
<keyword evidence="11" id="KW-1185">Reference proteome</keyword>
<evidence type="ECO:0000256" key="4">
    <source>
        <dbReference type="ARBA" id="ARBA00022741"/>
    </source>
</evidence>
<feature type="region of interest" description="Disordered" evidence="8">
    <location>
        <begin position="358"/>
        <end position="383"/>
    </location>
</feature>
<dbReference type="Pfam" id="PF00183">
    <property type="entry name" value="HSP90"/>
    <property type="match status" value="1"/>
</dbReference>
<dbReference type="Proteomes" id="UP000285060">
    <property type="component" value="Unassembled WGS sequence"/>
</dbReference>
<dbReference type="EMBL" id="QUSY01001471">
    <property type="protein sequence ID" value="RHY24877.1"/>
    <property type="molecule type" value="Genomic_DNA"/>
</dbReference>
<evidence type="ECO:0000256" key="2">
    <source>
        <dbReference type="ARBA" id="ARBA00008239"/>
    </source>
</evidence>
<evidence type="ECO:0000256" key="8">
    <source>
        <dbReference type="SAM" id="MobiDB-lite"/>
    </source>
</evidence>
<dbReference type="CDD" id="cd16927">
    <property type="entry name" value="HATPase_Hsp90-like"/>
    <property type="match status" value="1"/>
</dbReference>
<dbReference type="SUPFAM" id="SSF55874">
    <property type="entry name" value="ATPase domain of HSP90 chaperone/DNA topoisomerase II/histidine kinase"/>
    <property type="match status" value="1"/>
</dbReference>
<dbReference type="GO" id="GO:0016887">
    <property type="term" value="F:ATP hydrolysis activity"/>
    <property type="evidence" value="ECO:0007669"/>
    <property type="project" value="InterPro"/>
</dbReference>
<sequence length="383" mass="42723">MSKEGAETFAFSADISQLLSLIINTFYSNKDIFLRELISNASDALDKIRYQSLTDASVLDSDKDLEIKIIPDKANGTLTLQDSGIGMTKTDLVNNLGTIAKSGTKAFMEALAAGADISMIGQFGVGFYSAYLVADRVTVHSKHNDDEQHVWESSAGGSFTVSVDTSEPIKRGTRIVLKLKEDMLEYLEERKLKDLVKKHSEFISFPIKLYVEKTTEKEVTDDEDEEEEEKEVLDDKVEKVQISSRIVESPCVLVTGEYGWSANMERIMKAQALRDSSTSSYMSSKKTMEINPLHPIIKSLREKSDVDKSDKTVKDLIWLLYDTSLLTSGFSLDEPTTFAGRIHRLIKLGLSIDDDDVADENLDDLPPLEGEEGLEESTMEEVD</sequence>
<organism evidence="10 11">
    <name type="scientific">Aphanomyces invadans</name>
    <dbReference type="NCBI Taxonomy" id="157072"/>
    <lineage>
        <taxon>Eukaryota</taxon>
        <taxon>Sar</taxon>
        <taxon>Stramenopiles</taxon>
        <taxon>Oomycota</taxon>
        <taxon>Saprolegniomycetes</taxon>
        <taxon>Saprolegniales</taxon>
        <taxon>Verrucalvaceae</taxon>
        <taxon>Aphanomyces</taxon>
    </lineage>
</organism>
<evidence type="ECO:0000313" key="11">
    <source>
        <dbReference type="Proteomes" id="UP000285060"/>
    </source>
</evidence>
<accession>A0A418AKJ7</accession>
<dbReference type="Pfam" id="PF13589">
    <property type="entry name" value="HATPase_c_3"/>
    <property type="match status" value="1"/>
</dbReference>
<feature type="coiled-coil region" evidence="7">
    <location>
        <begin position="216"/>
        <end position="243"/>
    </location>
</feature>
<protein>
    <recommendedName>
        <fullName evidence="9">Histidine kinase/HSP90-like ATPase domain-containing protein</fullName>
    </recommendedName>
</protein>
<keyword evidence="6" id="KW-0143">Chaperone</keyword>
<feature type="compositionally biased region" description="Acidic residues" evidence="8">
    <location>
        <begin position="369"/>
        <end position="383"/>
    </location>
</feature>
<keyword evidence="3" id="KW-0963">Cytoplasm</keyword>
<feature type="domain" description="Histidine kinase/HSP90-like ATPase" evidence="9">
    <location>
        <begin position="29"/>
        <end position="183"/>
    </location>
</feature>
<dbReference type="InterPro" id="IPR001404">
    <property type="entry name" value="Hsp90_fam"/>
</dbReference>
<evidence type="ECO:0000256" key="5">
    <source>
        <dbReference type="ARBA" id="ARBA00022840"/>
    </source>
</evidence>
<name>A0A418AKJ7_9STRA</name>
<comment type="subcellular location">
    <subcellularLocation>
        <location evidence="1">Cytoplasm</location>
    </subcellularLocation>
</comment>
<dbReference type="SMART" id="SM00387">
    <property type="entry name" value="HATPase_c"/>
    <property type="match status" value="1"/>
</dbReference>
<evidence type="ECO:0000259" key="9">
    <source>
        <dbReference type="SMART" id="SM00387"/>
    </source>
</evidence>
<dbReference type="AlphaFoldDB" id="A0A418AKJ7"/>
<dbReference type="GO" id="GO:0051082">
    <property type="term" value="F:unfolded protein binding"/>
    <property type="evidence" value="ECO:0007669"/>
    <property type="project" value="InterPro"/>
</dbReference>
<dbReference type="PANTHER" id="PTHR11528">
    <property type="entry name" value="HEAT SHOCK PROTEIN 90 FAMILY MEMBER"/>
    <property type="match status" value="1"/>
</dbReference>
<keyword evidence="4" id="KW-0547">Nucleotide-binding</keyword>
<comment type="similarity">
    <text evidence="2">Belongs to the heat shock protein 90 family.</text>
</comment>
<comment type="caution">
    <text evidence="10">The sequence shown here is derived from an EMBL/GenBank/DDBJ whole genome shotgun (WGS) entry which is preliminary data.</text>
</comment>
<dbReference type="VEuPathDB" id="FungiDB:H310_02289"/>
<evidence type="ECO:0000256" key="3">
    <source>
        <dbReference type="ARBA" id="ARBA00022490"/>
    </source>
</evidence>
<dbReference type="InterPro" id="IPR020575">
    <property type="entry name" value="Hsp90_N"/>
</dbReference>
<proteinExistence type="inferred from homology"/>
<dbReference type="FunFam" id="3.30.565.10:FF:000001">
    <property type="entry name" value="Heat shock protein HSP 90-alpha"/>
    <property type="match status" value="1"/>
</dbReference>
<reference evidence="10 11" key="1">
    <citation type="submission" date="2018-08" db="EMBL/GenBank/DDBJ databases">
        <title>Aphanomyces genome sequencing and annotation.</title>
        <authorList>
            <person name="Minardi D."/>
            <person name="Oidtmann B."/>
            <person name="Van Der Giezen M."/>
            <person name="Studholme D.J."/>
        </authorList>
    </citation>
    <scope>NUCLEOTIDE SEQUENCE [LARGE SCALE GENOMIC DNA]</scope>
    <source>
        <strain evidence="10 11">NJM0002</strain>
    </source>
</reference>
<gene>
    <name evidence="10" type="ORF">DYB32_008646</name>
</gene>
<dbReference type="GO" id="GO:0140662">
    <property type="term" value="F:ATP-dependent protein folding chaperone"/>
    <property type="evidence" value="ECO:0007669"/>
    <property type="project" value="InterPro"/>
</dbReference>
<dbReference type="GO" id="GO:0005737">
    <property type="term" value="C:cytoplasm"/>
    <property type="evidence" value="ECO:0007669"/>
    <property type="project" value="UniProtKB-SubCell"/>
</dbReference>
<dbReference type="Gene3D" id="3.30.565.10">
    <property type="entry name" value="Histidine kinase-like ATPase, C-terminal domain"/>
    <property type="match status" value="1"/>
</dbReference>
<dbReference type="InterPro" id="IPR003594">
    <property type="entry name" value="HATPase_dom"/>
</dbReference>
<dbReference type="InterPro" id="IPR019805">
    <property type="entry name" value="Heat_shock_protein_90_CS"/>
</dbReference>
<evidence type="ECO:0000256" key="1">
    <source>
        <dbReference type="ARBA" id="ARBA00004496"/>
    </source>
</evidence>
<evidence type="ECO:0000313" key="10">
    <source>
        <dbReference type="EMBL" id="RHY24877.1"/>
    </source>
</evidence>
<dbReference type="InterPro" id="IPR036890">
    <property type="entry name" value="HATPase_C_sf"/>
</dbReference>
<dbReference type="PROSITE" id="PS00298">
    <property type="entry name" value="HSP90"/>
    <property type="match status" value="1"/>
</dbReference>
<keyword evidence="7" id="KW-0175">Coiled coil</keyword>
<keyword evidence="5" id="KW-0067">ATP-binding</keyword>
<evidence type="ECO:0000256" key="7">
    <source>
        <dbReference type="SAM" id="Coils"/>
    </source>
</evidence>
<dbReference type="Gene3D" id="1.20.120.790">
    <property type="entry name" value="Heat shock protein 90, C-terminal domain"/>
    <property type="match status" value="1"/>
</dbReference>